<evidence type="ECO:0000313" key="4">
    <source>
        <dbReference type="EMBL" id="MCP1101368.1"/>
    </source>
</evidence>
<dbReference type="Proteomes" id="UP001523566">
    <property type="component" value="Unassembled WGS sequence"/>
</dbReference>
<feature type="domain" description="MobA-like NTP transferase" evidence="3">
    <location>
        <begin position="3"/>
        <end position="111"/>
    </location>
</feature>
<proteinExistence type="predicted"/>
<dbReference type="InterPro" id="IPR029044">
    <property type="entry name" value="Nucleotide-diphossugar_trans"/>
</dbReference>
<dbReference type="RefSeq" id="WP_262065153.1">
    <property type="nucleotide sequence ID" value="NZ_JAMXOD010000003.1"/>
</dbReference>
<evidence type="ECO:0000256" key="1">
    <source>
        <dbReference type="ARBA" id="ARBA00022679"/>
    </source>
</evidence>
<dbReference type="SUPFAM" id="SSF53448">
    <property type="entry name" value="Nucleotide-diphospho-sugar transferases"/>
    <property type="match status" value="1"/>
</dbReference>
<protein>
    <submittedName>
        <fullName evidence="4">NTP transferase domain-containing protein</fullName>
    </submittedName>
</protein>
<keyword evidence="2" id="KW-0548">Nucleotidyltransferase</keyword>
<dbReference type="PANTHER" id="PTHR43584:SF5">
    <property type="entry name" value="PROTEIN LICC"/>
    <property type="match status" value="1"/>
</dbReference>
<keyword evidence="1 4" id="KW-0808">Transferase</keyword>
<sequence length="287" mass="33746">MNGLIMAAGTSSRMAPLSYECPKALLEIRGEILIERQIRQMQAGNIKEIVVVIGYKKELFYYLKEKFGVILIDNPDYERLNNYSTLYHGRDYIQNTYISCGDYYFVENPFIEKRENSCYALEYSLGETDEWCVDMDASGCIKQVAIGGKNQWFMKGWIYFTEDFSKKLMGYIISVYKEGIETDIYWEDIYIRHIDELMLYGTCYEKDEILEFDSLEDLRAKEPSYIKDSRSRILKSIADSLHCSEDKIINIIPVKKNQESIGFEFKALNNYYSYIYEEKKLCKKETV</sequence>
<dbReference type="Gene3D" id="3.90.550.10">
    <property type="entry name" value="Spore Coat Polysaccharide Biosynthesis Protein SpsA, Chain A"/>
    <property type="match status" value="1"/>
</dbReference>
<dbReference type="GO" id="GO:0016740">
    <property type="term" value="F:transferase activity"/>
    <property type="evidence" value="ECO:0007669"/>
    <property type="project" value="UniProtKB-KW"/>
</dbReference>
<dbReference type="InterPro" id="IPR050065">
    <property type="entry name" value="GlmU-like"/>
</dbReference>
<dbReference type="Pfam" id="PF12804">
    <property type="entry name" value="NTP_transf_3"/>
    <property type="match status" value="1"/>
</dbReference>
<reference evidence="4 5" key="1">
    <citation type="journal article" date="2022" name="Genome Biol. Evol.">
        <title>Host diet, physiology and behaviors set the stage for Lachnospiraceae cladogenesis.</title>
        <authorList>
            <person name="Vera-Ponce De Leon A."/>
            <person name="Schneider M."/>
            <person name="Jahnes B.C."/>
            <person name="Sadowski V."/>
            <person name="Camuy-Velez L.A."/>
            <person name="Duan J."/>
            <person name="Sabree Z.L."/>
        </authorList>
    </citation>
    <scope>NUCLEOTIDE SEQUENCE [LARGE SCALE GENOMIC DNA]</scope>
    <source>
        <strain evidence="4 5">PAL113</strain>
    </source>
</reference>
<dbReference type="PANTHER" id="PTHR43584">
    <property type="entry name" value="NUCLEOTIDYL TRANSFERASE"/>
    <property type="match status" value="1"/>
</dbReference>
<gene>
    <name evidence="4" type="ORF">NK125_02940</name>
</gene>
<keyword evidence="5" id="KW-1185">Reference proteome</keyword>
<dbReference type="InterPro" id="IPR025877">
    <property type="entry name" value="MobA-like_NTP_Trfase"/>
</dbReference>
<accession>A0ABT1E6A5</accession>
<evidence type="ECO:0000259" key="3">
    <source>
        <dbReference type="Pfam" id="PF12804"/>
    </source>
</evidence>
<dbReference type="EMBL" id="JAMZFW010000003">
    <property type="protein sequence ID" value="MCP1101368.1"/>
    <property type="molecule type" value="Genomic_DNA"/>
</dbReference>
<comment type="caution">
    <text evidence="4">The sequence shown here is derived from an EMBL/GenBank/DDBJ whole genome shotgun (WGS) entry which is preliminary data.</text>
</comment>
<evidence type="ECO:0000256" key="2">
    <source>
        <dbReference type="ARBA" id="ARBA00022695"/>
    </source>
</evidence>
<organism evidence="4 5">
    <name type="scientific">Aequitasia blattaphilus</name>
    <dbReference type="NCBI Taxonomy" id="2949332"/>
    <lineage>
        <taxon>Bacteria</taxon>
        <taxon>Bacillati</taxon>
        <taxon>Bacillota</taxon>
        <taxon>Clostridia</taxon>
        <taxon>Lachnospirales</taxon>
        <taxon>Lachnospiraceae</taxon>
        <taxon>Aequitasia</taxon>
    </lineage>
</organism>
<evidence type="ECO:0000313" key="5">
    <source>
        <dbReference type="Proteomes" id="UP001523566"/>
    </source>
</evidence>
<name>A0ABT1E6A5_9FIRM</name>